<dbReference type="PANTHER" id="PTHR46825:SF11">
    <property type="entry name" value="PENICILLIN-BINDING PROTEIN 4"/>
    <property type="match status" value="1"/>
</dbReference>
<proteinExistence type="predicted"/>
<evidence type="ECO:0000259" key="5">
    <source>
        <dbReference type="Pfam" id="PF00144"/>
    </source>
</evidence>
<evidence type="ECO:0000256" key="4">
    <source>
        <dbReference type="SAM" id="Phobius"/>
    </source>
</evidence>
<evidence type="ECO:0000256" key="3">
    <source>
        <dbReference type="SAM" id="MobiDB-lite"/>
    </source>
</evidence>
<feature type="compositionally biased region" description="Basic and acidic residues" evidence="3">
    <location>
        <begin position="429"/>
        <end position="441"/>
    </location>
</feature>
<feature type="region of interest" description="Disordered" evidence="3">
    <location>
        <begin position="429"/>
        <end position="459"/>
    </location>
</feature>
<evidence type="ECO:0000313" key="7">
    <source>
        <dbReference type="Proteomes" id="UP001597282"/>
    </source>
</evidence>
<dbReference type="RefSeq" id="WP_380165825.1">
    <property type="nucleotide sequence ID" value="NZ_JBHTNU010000011.1"/>
</dbReference>
<evidence type="ECO:0000256" key="1">
    <source>
        <dbReference type="ARBA" id="ARBA00004370"/>
    </source>
</evidence>
<dbReference type="Gene3D" id="3.40.710.10">
    <property type="entry name" value="DD-peptidase/beta-lactamase superfamily"/>
    <property type="match status" value="1"/>
</dbReference>
<gene>
    <name evidence="6" type="ORF">ACFQ4Y_12005</name>
</gene>
<feature type="domain" description="Beta-lactamase-related" evidence="5">
    <location>
        <begin position="58"/>
        <end position="385"/>
    </location>
</feature>
<name>A0ABW4CA42_9BACL</name>
<feature type="compositionally biased region" description="Polar residues" evidence="3">
    <location>
        <begin position="443"/>
        <end position="453"/>
    </location>
</feature>
<dbReference type="InterPro" id="IPR050491">
    <property type="entry name" value="AmpC-like"/>
</dbReference>
<dbReference type="Pfam" id="PF00144">
    <property type="entry name" value="Beta-lactamase"/>
    <property type="match status" value="1"/>
</dbReference>
<dbReference type="Proteomes" id="UP001597282">
    <property type="component" value="Unassembled WGS sequence"/>
</dbReference>
<keyword evidence="4" id="KW-1133">Transmembrane helix</keyword>
<dbReference type="SUPFAM" id="SSF56601">
    <property type="entry name" value="beta-lactamase/transpeptidase-like"/>
    <property type="match status" value="1"/>
</dbReference>
<reference evidence="7" key="1">
    <citation type="journal article" date="2019" name="Int. J. Syst. Evol. Microbiol.">
        <title>The Global Catalogue of Microorganisms (GCM) 10K type strain sequencing project: providing services to taxonomists for standard genome sequencing and annotation.</title>
        <authorList>
            <consortium name="The Broad Institute Genomics Platform"/>
            <consortium name="The Broad Institute Genome Sequencing Center for Infectious Disease"/>
            <person name="Wu L."/>
            <person name="Ma J."/>
        </authorList>
    </citation>
    <scope>NUCLEOTIDE SEQUENCE [LARGE SCALE GENOMIC DNA]</scope>
    <source>
        <strain evidence="7">S1</strain>
    </source>
</reference>
<accession>A0ABW4CA42</accession>
<keyword evidence="4" id="KW-0812">Transmembrane</keyword>
<protein>
    <submittedName>
        <fullName evidence="6">Serine hydrolase domain-containing protein</fullName>
        <ecNumber evidence="6">3.-.-.-</ecNumber>
    </submittedName>
</protein>
<dbReference type="PANTHER" id="PTHR46825">
    <property type="entry name" value="D-ALANYL-D-ALANINE-CARBOXYPEPTIDASE/ENDOPEPTIDASE AMPH"/>
    <property type="match status" value="1"/>
</dbReference>
<keyword evidence="6" id="KW-0378">Hydrolase</keyword>
<dbReference type="InterPro" id="IPR012338">
    <property type="entry name" value="Beta-lactam/transpept-like"/>
</dbReference>
<dbReference type="EMBL" id="JBHTNU010000011">
    <property type="protein sequence ID" value="MFD1427630.1"/>
    <property type="molecule type" value="Genomic_DNA"/>
</dbReference>
<evidence type="ECO:0000256" key="2">
    <source>
        <dbReference type="ARBA" id="ARBA00023136"/>
    </source>
</evidence>
<organism evidence="6 7">
    <name type="scientific">Kroppenstedtia sanguinis</name>
    <dbReference type="NCBI Taxonomy" id="1380684"/>
    <lineage>
        <taxon>Bacteria</taxon>
        <taxon>Bacillati</taxon>
        <taxon>Bacillota</taxon>
        <taxon>Bacilli</taxon>
        <taxon>Bacillales</taxon>
        <taxon>Thermoactinomycetaceae</taxon>
        <taxon>Kroppenstedtia</taxon>
    </lineage>
</organism>
<evidence type="ECO:0000313" key="6">
    <source>
        <dbReference type="EMBL" id="MFD1427630.1"/>
    </source>
</evidence>
<comment type="caution">
    <text evidence="6">The sequence shown here is derived from an EMBL/GenBank/DDBJ whole genome shotgun (WGS) entry which is preliminary data.</text>
</comment>
<dbReference type="GO" id="GO:0016787">
    <property type="term" value="F:hydrolase activity"/>
    <property type="evidence" value="ECO:0007669"/>
    <property type="project" value="UniProtKB-KW"/>
</dbReference>
<dbReference type="InterPro" id="IPR001466">
    <property type="entry name" value="Beta-lactam-related"/>
</dbReference>
<keyword evidence="2 4" id="KW-0472">Membrane</keyword>
<keyword evidence="7" id="KW-1185">Reference proteome</keyword>
<comment type="subcellular location">
    <subcellularLocation>
        <location evidence="1">Membrane</location>
    </subcellularLocation>
</comment>
<sequence>MTKKGLWILAVPIVVILVVIAGILEMFDAGILDTDKKANASSYEKTQKVAGEKAKLLTDKYGMTSVQYALIDHDQIVVSGQTGRNDEKGKQPLTGKTMYGIGSTSKMFVAAAVMKLVDEKKIDLDTPVVEYVPDFKMKDERYQKITPRMLLNHSSGLYGSSMANSLLMEDNDSYAHDTLLKQLAEQKLKADPGQYSVYCNDGFTLAEIMVEKVSGMDFTSYIHQHFTKPLGMSHTKTPMDSVDTSQMAGLYDPTAKFKGQLPNESVNVIGAGGIYSTAEDLARFSQIFTGQREGILSKKSISAMEKEEYKKGMWPEETDNTFNFGLGWDSVHLFPFSDYNIKALSKGGDTNLYHASLVVLPEKKMAVAVLTSGGDSLTDQLLGNQILLHALKEKGDIDKLKPAKSHGKPEQADLPTSLRKEAGIYGSSRESKKVEISKDGEMTVSSLNTTESSPLMPEAPPEKYVYTGDGSFVSPDGSDKVNFVKLAGRTYLWNQTYISMPGLGQTALSHYSAQKIEDHEISDKTAATWKERDGKRYYPISEKYTSMTYLLMSTLKLNLPKETPGYIADQKITGTNTSGSELQIPTMYGRDLQTFEFYQKDGVEYLSSLGTQYVREDGLKPIDTVTNSSVTIPASGHAQWYKVSEQAAGKTMKVTMPEKASFAVYDKTGLCENFSVVSGDQEVKLPKGGTIVFAGDAQVKMEVSVK</sequence>
<feature type="transmembrane region" description="Helical" evidence="4">
    <location>
        <begin position="6"/>
        <end position="27"/>
    </location>
</feature>
<dbReference type="EC" id="3.-.-.-" evidence="6"/>